<comment type="caution">
    <text evidence="5">The sequence shown here is derived from an EMBL/GenBank/DDBJ whole genome shotgun (WGS) entry which is preliminary data.</text>
</comment>
<gene>
    <name evidence="5" type="ORF">HNR07_000828</name>
</gene>
<keyword evidence="6" id="KW-1185">Reference proteome</keyword>
<feature type="region of interest" description="Disordered" evidence="2">
    <location>
        <begin position="47"/>
        <end position="97"/>
    </location>
</feature>
<keyword evidence="3" id="KW-0812">Transmembrane</keyword>
<evidence type="ECO:0000313" key="5">
    <source>
        <dbReference type="EMBL" id="MBB5489691.1"/>
    </source>
</evidence>
<reference evidence="5 6" key="1">
    <citation type="submission" date="2020-08" db="EMBL/GenBank/DDBJ databases">
        <title>Sequencing the genomes of 1000 actinobacteria strains.</title>
        <authorList>
            <person name="Klenk H.-P."/>
        </authorList>
    </citation>
    <scope>NUCLEOTIDE SEQUENCE [LARGE SCALE GENOMIC DNA]</scope>
    <source>
        <strain evidence="5 6">DSM 44598</strain>
    </source>
</reference>
<dbReference type="AlphaFoldDB" id="A0A840W9G4"/>
<dbReference type="EMBL" id="JACHDO010000001">
    <property type="protein sequence ID" value="MBB5489691.1"/>
    <property type="molecule type" value="Genomic_DNA"/>
</dbReference>
<keyword evidence="3" id="KW-1133">Transmembrane helix</keyword>
<feature type="transmembrane region" description="Helical" evidence="3">
    <location>
        <begin position="6"/>
        <end position="28"/>
    </location>
</feature>
<evidence type="ECO:0000256" key="3">
    <source>
        <dbReference type="SAM" id="Phobius"/>
    </source>
</evidence>
<proteinExistence type="predicted"/>
<keyword evidence="1" id="KW-0732">Signal</keyword>
<organism evidence="5 6">
    <name type="scientific">Nocardiopsis metallicus</name>
    <dbReference type="NCBI Taxonomy" id="179819"/>
    <lineage>
        <taxon>Bacteria</taxon>
        <taxon>Bacillati</taxon>
        <taxon>Actinomycetota</taxon>
        <taxon>Actinomycetes</taxon>
        <taxon>Streptosporangiales</taxon>
        <taxon>Nocardiopsidaceae</taxon>
        <taxon>Nocardiopsis</taxon>
    </lineage>
</organism>
<feature type="domain" description="DUF4352" evidence="4">
    <location>
        <begin position="88"/>
        <end position="207"/>
    </location>
</feature>
<dbReference type="InterPro" id="IPR029050">
    <property type="entry name" value="Immunoprotect_excell_Ig-like"/>
</dbReference>
<sequence length="219" mass="23170">MDRTVWIAAASAVAVALALVFGFGAGWFSHQQYLRESIESAFEDFDAADPAQESPAEPTDDPTDEPAEEPDGSESPDGNDRWPNATPMGESASDGTWDITLTGVERTTHISGSYSNATAAAGREFVVLEAELTNASSGPQTPDVDGCELVDADGNRYAYDLDALRVLDENDVLYYDVNPGATVTVSVPFDVAEGTEVDVALMTGVWGGPGRAELAVEED</sequence>
<dbReference type="RefSeq" id="WP_184362119.1">
    <property type="nucleotide sequence ID" value="NZ_BAAAKM010000014.1"/>
</dbReference>
<dbReference type="Pfam" id="PF11611">
    <property type="entry name" value="DUF4352"/>
    <property type="match status" value="1"/>
</dbReference>
<evidence type="ECO:0000313" key="6">
    <source>
        <dbReference type="Proteomes" id="UP000579647"/>
    </source>
</evidence>
<keyword evidence="3" id="KW-0472">Membrane</keyword>
<feature type="compositionally biased region" description="Acidic residues" evidence="2">
    <location>
        <begin position="58"/>
        <end position="74"/>
    </location>
</feature>
<evidence type="ECO:0000256" key="2">
    <source>
        <dbReference type="SAM" id="MobiDB-lite"/>
    </source>
</evidence>
<dbReference type="Gene3D" id="2.60.40.1240">
    <property type="match status" value="1"/>
</dbReference>
<protein>
    <recommendedName>
        <fullName evidence="4">DUF4352 domain-containing protein</fullName>
    </recommendedName>
</protein>
<dbReference type="Proteomes" id="UP000579647">
    <property type="component" value="Unassembled WGS sequence"/>
</dbReference>
<dbReference type="InterPro" id="IPR029051">
    <property type="entry name" value="DUF4352"/>
</dbReference>
<name>A0A840W9G4_9ACTN</name>
<evidence type="ECO:0000259" key="4">
    <source>
        <dbReference type="Pfam" id="PF11611"/>
    </source>
</evidence>
<accession>A0A840W9G4</accession>
<evidence type="ECO:0000256" key="1">
    <source>
        <dbReference type="ARBA" id="ARBA00022729"/>
    </source>
</evidence>